<gene>
    <name evidence="1" type="ORF">L21SP2_3080</name>
</gene>
<dbReference type="HOGENOM" id="CLU_2289680_0_0_12"/>
<dbReference type="AlphaFoldDB" id="V5WLG1"/>
<accession>V5WLG1</accession>
<evidence type="ECO:0000313" key="2">
    <source>
        <dbReference type="Proteomes" id="UP000018680"/>
    </source>
</evidence>
<reference evidence="1 2" key="1">
    <citation type="journal article" date="2015" name="Stand. Genomic Sci.">
        <title>Complete genome sequence and description of Salinispira pacifica gen. nov., sp. nov., a novel spirochaete isolated form a hypersaline microbial mat.</title>
        <authorList>
            <person name="Ben Hania W."/>
            <person name="Joseph M."/>
            <person name="Schumann P."/>
            <person name="Bunk B."/>
            <person name="Fiebig A."/>
            <person name="Sproer C."/>
            <person name="Klenk H.P."/>
            <person name="Fardeau M.L."/>
            <person name="Spring S."/>
        </authorList>
    </citation>
    <scope>NUCLEOTIDE SEQUENCE [LARGE SCALE GENOMIC DNA]</scope>
    <source>
        <strain evidence="1 2">L21-RPul-D2</strain>
    </source>
</reference>
<dbReference type="EMBL" id="CP006939">
    <property type="protein sequence ID" value="AHC16424.1"/>
    <property type="molecule type" value="Genomic_DNA"/>
</dbReference>
<protein>
    <submittedName>
        <fullName evidence="1">Uncharacterized protein</fullName>
    </submittedName>
</protein>
<dbReference type="STRING" id="1307761.L21SP2_3080"/>
<organism evidence="1 2">
    <name type="scientific">Salinispira pacifica</name>
    <dbReference type="NCBI Taxonomy" id="1307761"/>
    <lineage>
        <taxon>Bacteria</taxon>
        <taxon>Pseudomonadati</taxon>
        <taxon>Spirochaetota</taxon>
        <taxon>Spirochaetia</taxon>
        <taxon>Spirochaetales</taxon>
        <taxon>Spirochaetaceae</taxon>
        <taxon>Salinispira</taxon>
    </lineage>
</organism>
<dbReference type="Proteomes" id="UP000018680">
    <property type="component" value="Chromosome"/>
</dbReference>
<dbReference type="KEGG" id="slr:L21SP2_3080"/>
<name>V5WLG1_9SPIO</name>
<sequence>MPRHISGRSVQELTGNELFLEMFITGLRTLAGVGMTDIQRIFGNNGAALATEIAAGWKDHLRPHPRRMILKSGSRFTMDVLLKQLPELLEDHPRLRILQWP</sequence>
<proteinExistence type="predicted"/>
<keyword evidence="2" id="KW-1185">Reference proteome</keyword>
<evidence type="ECO:0000313" key="1">
    <source>
        <dbReference type="EMBL" id="AHC16424.1"/>
    </source>
</evidence>